<evidence type="ECO:0000256" key="3">
    <source>
        <dbReference type="ARBA" id="ARBA00023136"/>
    </source>
</evidence>
<dbReference type="InterPro" id="IPR011527">
    <property type="entry name" value="ABC1_TM_dom"/>
</dbReference>
<accession>A0A382QZC6</accession>
<organism evidence="6">
    <name type="scientific">marine metagenome</name>
    <dbReference type="NCBI Taxonomy" id="408172"/>
    <lineage>
        <taxon>unclassified sequences</taxon>
        <taxon>metagenomes</taxon>
        <taxon>ecological metagenomes</taxon>
    </lineage>
</organism>
<feature type="non-terminal residue" evidence="6">
    <location>
        <position position="1"/>
    </location>
</feature>
<feature type="domain" description="ABC transmembrane type-1" evidence="5">
    <location>
        <begin position="1"/>
        <end position="283"/>
    </location>
</feature>
<dbReference type="GO" id="GO:0140359">
    <property type="term" value="F:ABC-type transporter activity"/>
    <property type="evidence" value="ECO:0007669"/>
    <property type="project" value="InterPro"/>
</dbReference>
<keyword evidence="3 4" id="KW-0472">Membrane</keyword>
<reference evidence="6" key="1">
    <citation type="submission" date="2018-05" db="EMBL/GenBank/DDBJ databases">
        <authorList>
            <person name="Lanie J.A."/>
            <person name="Ng W.-L."/>
            <person name="Kazmierczak K.M."/>
            <person name="Andrzejewski T.M."/>
            <person name="Davidsen T.M."/>
            <person name="Wayne K.J."/>
            <person name="Tettelin H."/>
            <person name="Glass J.I."/>
            <person name="Rusch D."/>
            <person name="Podicherti R."/>
            <person name="Tsui H.-C.T."/>
            <person name="Winkler M.E."/>
        </authorList>
    </citation>
    <scope>NUCLEOTIDE SEQUENCE</scope>
</reference>
<feature type="transmembrane region" description="Helical" evidence="4">
    <location>
        <begin position="141"/>
        <end position="158"/>
    </location>
</feature>
<protein>
    <recommendedName>
        <fullName evidence="5">ABC transmembrane type-1 domain-containing protein</fullName>
    </recommendedName>
</protein>
<dbReference type="PROSITE" id="PS50929">
    <property type="entry name" value="ABC_TM1F"/>
    <property type="match status" value="1"/>
</dbReference>
<dbReference type="SUPFAM" id="SSF90123">
    <property type="entry name" value="ABC transporter transmembrane region"/>
    <property type="match status" value="1"/>
</dbReference>
<dbReference type="Pfam" id="PF00664">
    <property type="entry name" value="ABC_membrane"/>
    <property type="match status" value="1"/>
</dbReference>
<feature type="transmembrane region" description="Helical" evidence="4">
    <location>
        <begin position="35"/>
        <end position="57"/>
    </location>
</feature>
<dbReference type="Gene3D" id="1.20.1560.10">
    <property type="entry name" value="ABC transporter type 1, transmembrane domain"/>
    <property type="match status" value="1"/>
</dbReference>
<dbReference type="InterPro" id="IPR036640">
    <property type="entry name" value="ABC1_TM_sf"/>
</dbReference>
<feature type="transmembrane region" description="Helical" evidence="4">
    <location>
        <begin position="115"/>
        <end position="135"/>
    </location>
</feature>
<evidence type="ECO:0000256" key="4">
    <source>
        <dbReference type="SAM" id="Phobius"/>
    </source>
</evidence>
<keyword evidence="1 4" id="KW-0812">Transmembrane</keyword>
<dbReference type="GO" id="GO:0005524">
    <property type="term" value="F:ATP binding"/>
    <property type="evidence" value="ECO:0007669"/>
    <property type="project" value="InterPro"/>
</dbReference>
<dbReference type="EMBL" id="UINC01117675">
    <property type="protein sequence ID" value="SVC90270.1"/>
    <property type="molecule type" value="Genomic_DNA"/>
</dbReference>
<gene>
    <name evidence="6" type="ORF">METZ01_LOCUS343124</name>
</gene>
<evidence type="ECO:0000256" key="2">
    <source>
        <dbReference type="ARBA" id="ARBA00022989"/>
    </source>
</evidence>
<feature type="transmembrane region" description="Helical" evidence="4">
    <location>
        <begin position="226"/>
        <end position="244"/>
    </location>
</feature>
<sequence length="322" mass="34900">VIPFIAVIAVPEQVLTYPFISNFLNVFGVTSGDEMILPLALLFICSAVLSGVFRIGVLWATTRLSAMIGVDLSLEAYRRTLNQPYSVHVRRNSSVVLSGITKKIDYASSGLVQPLLNFMSSLFMILAIGITLFLIHPVLAVATGSTIAIGYSVIAMASRRRLRRHSEIIALGETRRLQAVQEGLGGIRDVILGGSQSVYCDIFGRSDGPTRRARGSVLFISSSPRVVMEVIAVILLAGLAFGLTRQPGELVSMLPTLGALTLGAQRLFPAFQQAYASWSNIMGARVGLVDALELLEQPLPYAGGPPDSWPISFKHEIRFERV</sequence>
<keyword evidence="2 4" id="KW-1133">Transmembrane helix</keyword>
<proteinExistence type="predicted"/>
<name>A0A382QZC6_9ZZZZ</name>
<evidence type="ECO:0000313" key="6">
    <source>
        <dbReference type="EMBL" id="SVC90270.1"/>
    </source>
</evidence>
<dbReference type="GO" id="GO:0016020">
    <property type="term" value="C:membrane"/>
    <property type="evidence" value="ECO:0007669"/>
    <property type="project" value="InterPro"/>
</dbReference>
<evidence type="ECO:0000256" key="1">
    <source>
        <dbReference type="ARBA" id="ARBA00022692"/>
    </source>
</evidence>
<feature type="non-terminal residue" evidence="6">
    <location>
        <position position="322"/>
    </location>
</feature>
<dbReference type="AlphaFoldDB" id="A0A382QZC6"/>
<evidence type="ECO:0000259" key="5">
    <source>
        <dbReference type="PROSITE" id="PS50929"/>
    </source>
</evidence>